<dbReference type="Gene3D" id="1.10.510.10">
    <property type="entry name" value="Transferase(Phosphotransferase) domain 1"/>
    <property type="match status" value="1"/>
</dbReference>
<dbReference type="InterPro" id="IPR008271">
    <property type="entry name" value="Ser/Thr_kinase_AS"/>
</dbReference>
<organism evidence="8 9">
    <name type="scientific">Scleromatobacter humisilvae</name>
    <dbReference type="NCBI Taxonomy" id="2897159"/>
    <lineage>
        <taxon>Bacteria</taxon>
        <taxon>Pseudomonadati</taxon>
        <taxon>Pseudomonadota</taxon>
        <taxon>Betaproteobacteria</taxon>
        <taxon>Burkholderiales</taxon>
        <taxon>Sphaerotilaceae</taxon>
        <taxon>Scleromatobacter</taxon>
    </lineage>
</organism>
<evidence type="ECO:0000313" key="9">
    <source>
        <dbReference type="Proteomes" id="UP001139353"/>
    </source>
</evidence>
<keyword evidence="6" id="KW-0175">Coiled coil</keyword>
<proteinExistence type="predicted"/>
<evidence type="ECO:0000256" key="1">
    <source>
        <dbReference type="ARBA" id="ARBA00022679"/>
    </source>
</evidence>
<feature type="binding site" evidence="5">
    <location>
        <position position="111"/>
    </location>
    <ligand>
        <name>ATP</name>
        <dbReference type="ChEBI" id="CHEBI:30616"/>
    </ligand>
</feature>
<gene>
    <name evidence="8" type="ORF">LPC04_07005</name>
</gene>
<protein>
    <submittedName>
        <fullName evidence="8">Protein kinase</fullName>
    </submittedName>
</protein>
<keyword evidence="3 8" id="KW-0418">Kinase</keyword>
<sequence length="930" mass="98548">MIVPDAERWRRLSLLFDELLDLEPGQRQALLDTLRAEDAALADELASLLADAERAEQAHFLDGTAAPPAATLADQRIGAYVLEAPIGQGGTGTVWRARRADGLFERAVAFKLLHPSLIGHIGALRFEREGKVLARLVHPNIARLLDAGVTLAGQPYLVLELVDGDRIDRHCDEAQLGIAERVALFRVVLDAVAHAHRHLVIHRDIKPGNILVDRQGNVKLLDFGIAKLLQAGEGGDAGELTVEGARVLTPDYAAPEQLRGELVSTATDVYALGVLLYELLAGRHPTVPRQASPVDALRATLEVDPDRLGTAVTVTGLGSAEMLERIAQARGTSPVRLRRQLAGDLENIVGKTLRKEPAARYPTVDALAEDLRRWKAGEPVMARPDSLAYRASRFVGRHRGGVAASAIALLAILAGVAGTISQARRAEQQSERATREAAQAKLERDRAVVDGQLQRGTNEFLQLVLRDSAGNDPGAVRRQLDRATELIARTKFEQPIVKVALLRQTAGRYAELGDIAAARRLLESAIDATAGTELALPTSGVPVNLACSHARYLHEMDEQLAAIAELDRADRLIAAGADVGVPSRVACMQSRVYAQSALGQRDRAVATARDALQQLEKAGIASGEQHRLMRSVLSQALMEAGRPAEAMAIARPLLAESTAAQGRTSIAVLRRSSVVTGLTRLGGDPLAALALSNADRDDAARVFGPGHEDAALALEHGRILLALGRGAEAAPMLARATAESRRSGRIAFTLAAGIAEIDARLEAGDVRGAASTWSELAPLRAKAVAEGRPSAIDLLLLESRLAATRGDARAVLAPLEAAQKRVEADGGVANPMAFDVALARAEAMLAAGEPAAAALPVAEQALGAARATSLDPQRSSLVGQALLVRARILERAGRVDDMRRDAAEAARQLAPTLGDGHPATRAASRLAAIA</sequence>
<dbReference type="GO" id="GO:0004674">
    <property type="term" value="F:protein serine/threonine kinase activity"/>
    <property type="evidence" value="ECO:0007669"/>
    <property type="project" value="TreeGrafter"/>
</dbReference>
<evidence type="ECO:0000256" key="2">
    <source>
        <dbReference type="ARBA" id="ARBA00022741"/>
    </source>
</evidence>
<keyword evidence="4 5" id="KW-0067">ATP-binding</keyword>
<dbReference type="PANTHER" id="PTHR43289">
    <property type="entry name" value="MITOGEN-ACTIVATED PROTEIN KINASE KINASE KINASE 20-RELATED"/>
    <property type="match status" value="1"/>
</dbReference>
<evidence type="ECO:0000256" key="4">
    <source>
        <dbReference type="ARBA" id="ARBA00022840"/>
    </source>
</evidence>
<dbReference type="Gene3D" id="1.25.40.10">
    <property type="entry name" value="Tetratricopeptide repeat domain"/>
    <property type="match status" value="1"/>
</dbReference>
<keyword evidence="2 5" id="KW-0547">Nucleotide-binding</keyword>
<dbReference type="PROSITE" id="PS00107">
    <property type="entry name" value="PROTEIN_KINASE_ATP"/>
    <property type="match status" value="1"/>
</dbReference>
<evidence type="ECO:0000256" key="3">
    <source>
        <dbReference type="ARBA" id="ARBA00022777"/>
    </source>
</evidence>
<dbReference type="Pfam" id="PF00069">
    <property type="entry name" value="Pkinase"/>
    <property type="match status" value="1"/>
</dbReference>
<dbReference type="InterPro" id="IPR017441">
    <property type="entry name" value="Protein_kinase_ATP_BS"/>
</dbReference>
<dbReference type="InterPro" id="IPR011990">
    <property type="entry name" value="TPR-like_helical_dom_sf"/>
</dbReference>
<evidence type="ECO:0000259" key="7">
    <source>
        <dbReference type="PROSITE" id="PS50011"/>
    </source>
</evidence>
<feature type="coiled-coil region" evidence="6">
    <location>
        <begin position="416"/>
        <end position="443"/>
    </location>
</feature>
<keyword evidence="9" id="KW-1185">Reference proteome</keyword>
<evidence type="ECO:0000256" key="6">
    <source>
        <dbReference type="SAM" id="Coils"/>
    </source>
</evidence>
<evidence type="ECO:0000313" key="8">
    <source>
        <dbReference type="EMBL" id="MCK9685454.1"/>
    </source>
</evidence>
<dbReference type="RefSeq" id="WP_275681457.1">
    <property type="nucleotide sequence ID" value="NZ_JAJLJH010000001.1"/>
</dbReference>
<dbReference type="EMBL" id="JAJLJH010000001">
    <property type="protein sequence ID" value="MCK9685454.1"/>
    <property type="molecule type" value="Genomic_DNA"/>
</dbReference>
<dbReference type="PROSITE" id="PS00108">
    <property type="entry name" value="PROTEIN_KINASE_ST"/>
    <property type="match status" value="1"/>
</dbReference>
<dbReference type="GO" id="GO:0005524">
    <property type="term" value="F:ATP binding"/>
    <property type="evidence" value="ECO:0007669"/>
    <property type="project" value="UniProtKB-UniRule"/>
</dbReference>
<keyword evidence="1" id="KW-0808">Transferase</keyword>
<evidence type="ECO:0000256" key="5">
    <source>
        <dbReference type="PROSITE-ProRule" id="PRU10141"/>
    </source>
</evidence>
<comment type="caution">
    <text evidence="8">The sequence shown here is derived from an EMBL/GenBank/DDBJ whole genome shotgun (WGS) entry which is preliminary data.</text>
</comment>
<dbReference type="InterPro" id="IPR011009">
    <property type="entry name" value="Kinase-like_dom_sf"/>
</dbReference>
<dbReference type="SMART" id="SM00220">
    <property type="entry name" value="S_TKc"/>
    <property type="match status" value="1"/>
</dbReference>
<name>A0A9X1YFJ9_9BURK</name>
<dbReference type="SUPFAM" id="SSF56112">
    <property type="entry name" value="Protein kinase-like (PK-like)"/>
    <property type="match status" value="1"/>
</dbReference>
<dbReference type="CDD" id="cd14014">
    <property type="entry name" value="STKc_PknB_like"/>
    <property type="match status" value="1"/>
</dbReference>
<dbReference type="Gene3D" id="3.30.200.20">
    <property type="entry name" value="Phosphorylase Kinase, domain 1"/>
    <property type="match status" value="1"/>
</dbReference>
<dbReference type="PROSITE" id="PS50011">
    <property type="entry name" value="PROTEIN_KINASE_DOM"/>
    <property type="match status" value="1"/>
</dbReference>
<accession>A0A9X1YFJ9</accession>
<dbReference type="InterPro" id="IPR000719">
    <property type="entry name" value="Prot_kinase_dom"/>
</dbReference>
<dbReference type="PANTHER" id="PTHR43289:SF34">
    <property type="entry name" value="SERINE_THREONINE-PROTEIN KINASE YBDM-RELATED"/>
    <property type="match status" value="1"/>
</dbReference>
<dbReference type="Proteomes" id="UP001139353">
    <property type="component" value="Unassembled WGS sequence"/>
</dbReference>
<dbReference type="AlphaFoldDB" id="A0A9X1YFJ9"/>
<feature type="domain" description="Protein kinase" evidence="7">
    <location>
        <begin position="80"/>
        <end position="381"/>
    </location>
</feature>
<reference evidence="8" key="1">
    <citation type="submission" date="2021-11" db="EMBL/GenBank/DDBJ databases">
        <title>BS-T2-15 a new species belonging to the Comamonadaceae family isolated from the soil of a French oak forest.</title>
        <authorList>
            <person name="Mieszkin S."/>
            <person name="Alain K."/>
        </authorList>
    </citation>
    <scope>NUCLEOTIDE SEQUENCE</scope>
    <source>
        <strain evidence="8">BS-T2-15</strain>
    </source>
</reference>